<gene>
    <name evidence="1" type="primary">rsmI_1</name>
    <name evidence="1" type="ORF">CFP56_041674</name>
</gene>
<dbReference type="InterPro" id="IPR018063">
    <property type="entry name" value="SAM_MeTrfase_RsmI_CS"/>
</dbReference>
<organism evidence="1 2">
    <name type="scientific">Quercus suber</name>
    <name type="common">Cork oak</name>
    <dbReference type="NCBI Taxonomy" id="58331"/>
    <lineage>
        <taxon>Eukaryota</taxon>
        <taxon>Viridiplantae</taxon>
        <taxon>Streptophyta</taxon>
        <taxon>Embryophyta</taxon>
        <taxon>Tracheophyta</taxon>
        <taxon>Spermatophyta</taxon>
        <taxon>Magnoliopsida</taxon>
        <taxon>eudicotyledons</taxon>
        <taxon>Gunneridae</taxon>
        <taxon>Pentapetalae</taxon>
        <taxon>rosids</taxon>
        <taxon>fabids</taxon>
        <taxon>Fagales</taxon>
        <taxon>Fagaceae</taxon>
        <taxon>Quercus</taxon>
    </lineage>
</organism>
<dbReference type="PANTHER" id="PTHR46111:SF1">
    <property type="entry name" value="RIBOSOMAL RNA SMALL SUBUNIT METHYLTRANSFERASE I"/>
    <property type="match status" value="1"/>
</dbReference>
<evidence type="ECO:0000313" key="2">
    <source>
        <dbReference type="Proteomes" id="UP000237347"/>
    </source>
</evidence>
<dbReference type="EMBL" id="PKMF04000086">
    <property type="protein sequence ID" value="KAK7851502.1"/>
    <property type="molecule type" value="Genomic_DNA"/>
</dbReference>
<dbReference type="Gene3D" id="3.40.1010.10">
    <property type="entry name" value="Cobalt-precorrin-4 Transmethylase, Domain 1"/>
    <property type="match status" value="1"/>
</dbReference>
<proteinExistence type="predicted"/>
<sequence length="94" mass="10562">MFLLSYHKFNESQREQVVLKRLKQGEIVALISDAGTPSISDPGMELVRMTYSYGNGRLDDSKTLAELRFQIGDYLDVAILYRSSLHLAYGLGCS</sequence>
<reference evidence="1 2" key="1">
    <citation type="journal article" date="2018" name="Sci. Data">
        <title>The draft genome sequence of cork oak.</title>
        <authorList>
            <person name="Ramos A.M."/>
            <person name="Usie A."/>
            <person name="Barbosa P."/>
            <person name="Barros P.M."/>
            <person name="Capote T."/>
            <person name="Chaves I."/>
            <person name="Simoes F."/>
            <person name="Abreu I."/>
            <person name="Carrasquinho I."/>
            <person name="Faro C."/>
            <person name="Guimaraes J.B."/>
            <person name="Mendonca D."/>
            <person name="Nobrega F."/>
            <person name="Rodrigues L."/>
            <person name="Saibo N.J.M."/>
            <person name="Varela M.C."/>
            <person name="Egas C."/>
            <person name="Matos J."/>
            <person name="Miguel C.M."/>
            <person name="Oliveira M.M."/>
            <person name="Ricardo C.P."/>
            <person name="Goncalves S."/>
        </authorList>
    </citation>
    <scope>NUCLEOTIDE SEQUENCE [LARGE SCALE GENOMIC DNA]</scope>
    <source>
        <strain evidence="2">cv. HL8</strain>
    </source>
</reference>
<protein>
    <submittedName>
        <fullName evidence="1">Ribosomal rna small subunit methyltransferase i</fullName>
    </submittedName>
</protein>
<keyword evidence="2" id="KW-1185">Reference proteome</keyword>
<evidence type="ECO:0000313" key="1">
    <source>
        <dbReference type="EMBL" id="KAK7851502.1"/>
    </source>
</evidence>
<dbReference type="InterPro" id="IPR008189">
    <property type="entry name" value="rRNA_ssu_MeTfrase_I"/>
</dbReference>
<dbReference type="InterPro" id="IPR035996">
    <property type="entry name" value="4pyrrol_Methylase_sf"/>
</dbReference>
<comment type="caution">
    <text evidence="1">The sequence shown here is derived from an EMBL/GenBank/DDBJ whole genome shotgun (WGS) entry which is preliminary data.</text>
</comment>
<dbReference type="AlphaFoldDB" id="A0AAW0LKS0"/>
<dbReference type="Proteomes" id="UP000237347">
    <property type="component" value="Unassembled WGS sequence"/>
</dbReference>
<keyword evidence="1" id="KW-0808">Transferase</keyword>
<dbReference type="PANTHER" id="PTHR46111">
    <property type="entry name" value="RIBOSOMAL RNA SMALL SUBUNIT METHYLTRANSFERASE I"/>
    <property type="match status" value="1"/>
</dbReference>
<dbReference type="PROSITE" id="PS01296">
    <property type="entry name" value="RSMI"/>
    <property type="match status" value="1"/>
</dbReference>
<accession>A0AAW0LKS0</accession>
<keyword evidence="1" id="KW-0489">Methyltransferase</keyword>
<dbReference type="SUPFAM" id="SSF53790">
    <property type="entry name" value="Tetrapyrrole methylase"/>
    <property type="match status" value="1"/>
</dbReference>
<name>A0AAW0LKS0_QUESU</name>
<dbReference type="GO" id="GO:0032259">
    <property type="term" value="P:methylation"/>
    <property type="evidence" value="ECO:0007669"/>
    <property type="project" value="UniProtKB-KW"/>
</dbReference>
<dbReference type="InterPro" id="IPR014777">
    <property type="entry name" value="4pyrrole_Mease_sub1"/>
</dbReference>
<dbReference type="GO" id="GO:0008168">
    <property type="term" value="F:methyltransferase activity"/>
    <property type="evidence" value="ECO:0007669"/>
    <property type="project" value="UniProtKB-KW"/>
</dbReference>
<dbReference type="Gramene" id="rna-CFP56_26758">
    <property type="protein sequence ID" value="cds-POE49842.1"/>
    <property type="gene ID" value="gene-CFP56_26758"/>
</dbReference>